<reference evidence="8 9" key="1">
    <citation type="submission" date="2023-06" db="EMBL/GenBank/DDBJ databases">
        <title>Draft genome sequence of Novosphingobium sp. strain IK01.</title>
        <authorList>
            <person name="Hatamoto M."/>
            <person name="Ikarashi T."/>
            <person name="Yamaguchi T."/>
        </authorList>
    </citation>
    <scope>NUCLEOTIDE SEQUENCE [LARGE SCALE GENOMIC DNA]</scope>
    <source>
        <strain evidence="8 9">IK01</strain>
    </source>
</reference>
<dbReference type="InterPro" id="IPR009000">
    <property type="entry name" value="Transl_B-barrel_sf"/>
</dbReference>
<dbReference type="InterPro" id="IPR011961">
    <property type="entry name" value="RimM"/>
</dbReference>
<keyword evidence="9" id="KW-1185">Reference proteome</keyword>
<dbReference type="PANTHER" id="PTHR33692">
    <property type="entry name" value="RIBOSOME MATURATION FACTOR RIMM"/>
    <property type="match status" value="1"/>
</dbReference>
<evidence type="ECO:0000256" key="2">
    <source>
        <dbReference type="ARBA" id="ARBA00022517"/>
    </source>
</evidence>
<keyword evidence="2 5" id="KW-0690">Ribosome biogenesis</keyword>
<keyword evidence="3 5" id="KW-0698">rRNA processing</keyword>
<comment type="subunit">
    <text evidence="5">Binds ribosomal protein uS19.</text>
</comment>
<sequence length="162" mass="17311">MTHDRPVTLAAIAGAHGVAGEVRLKLFGEGVPALKRYKAFNGGTLTLVKLRDDGKGGAIARFAEVTTRNAAEGLRSTALTVPRAELPPLDDGEYYHADLIGLPAHSTDGTVLGTCVAVDNYGAGDVLDIERPDGKRFMVPMREEAVPEWNAQRLVIDALYAQ</sequence>
<accession>A0ABQ6PAZ7</accession>
<evidence type="ECO:0000256" key="3">
    <source>
        <dbReference type="ARBA" id="ARBA00022552"/>
    </source>
</evidence>
<gene>
    <name evidence="5 8" type="primary">rimM</name>
    <name evidence="8" type="ORF">NUTIK01_28690</name>
</gene>
<comment type="domain">
    <text evidence="5">The PRC barrel domain binds ribosomal protein uS19.</text>
</comment>
<comment type="caution">
    <text evidence="8">The sequence shown here is derived from an EMBL/GenBank/DDBJ whole genome shotgun (WGS) entry which is preliminary data.</text>
</comment>
<dbReference type="PANTHER" id="PTHR33692:SF1">
    <property type="entry name" value="RIBOSOME MATURATION FACTOR RIMM"/>
    <property type="match status" value="1"/>
</dbReference>
<evidence type="ECO:0000259" key="7">
    <source>
        <dbReference type="Pfam" id="PF24986"/>
    </source>
</evidence>
<dbReference type="InterPro" id="IPR036976">
    <property type="entry name" value="RimM_N_sf"/>
</dbReference>
<dbReference type="Proteomes" id="UP001187221">
    <property type="component" value="Unassembled WGS sequence"/>
</dbReference>
<comment type="subcellular location">
    <subcellularLocation>
        <location evidence="5">Cytoplasm</location>
    </subcellularLocation>
</comment>
<dbReference type="SUPFAM" id="SSF50346">
    <property type="entry name" value="PRC-barrel domain"/>
    <property type="match status" value="1"/>
</dbReference>
<dbReference type="NCBIfam" id="TIGR02273">
    <property type="entry name" value="16S_RimM"/>
    <property type="match status" value="1"/>
</dbReference>
<keyword evidence="4 5" id="KW-0143">Chaperone</keyword>
<dbReference type="InterPro" id="IPR011033">
    <property type="entry name" value="PRC_barrel-like_sf"/>
</dbReference>
<proteinExistence type="inferred from homology"/>
<evidence type="ECO:0000313" key="8">
    <source>
        <dbReference type="EMBL" id="GMM62092.1"/>
    </source>
</evidence>
<comment type="similarity">
    <text evidence="5">Belongs to the RimM family.</text>
</comment>
<evidence type="ECO:0000313" key="9">
    <source>
        <dbReference type="Proteomes" id="UP001187221"/>
    </source>
</evidence>
<evidence type="ECO:0000259" key="6">
    <source>
        <dbReference type="Pfam" id="PF01782"/>
    </source>
</evidence>
<dbReference type="Gene3D" id="2.40.30.60">
    <property type="entry name" value="RimM"/>
    <property type="match status" value="1"/>
</dbReference>
<dbReference type="HAMAP" id="MF_00014">
    <property type="entry name" value="Ribosome_mat_RimM"/>
    <property type="match status" value="1"/>
</dbReference>
<organism evidence="8 9">
    <name type="scientific">Novosphingobium pituita</name>
    <dbReference type="NCBI Taxonomy" id="3056842"/>
    <lineage>
        <taxon>Bacteria</taxon>
        <taxon>Pseudomonadati</taxon>
        <taxon>Pseudomonadota</taxon>
        <taxon>Alphaproteobacteria</taxon>
        <taxon>Sphingomonadales</taxon>
        <taxon>Sphingomonadaceae</taxon>
        <taxon>Novosphingobium</taxon>
    </lineage>
</organism>
<dbReference type="EMBL" id="BTFW01000001">
    <property type="protein sequence ID" value="GMM62092.1"/>
    <property type="molecule type" value="Genomic_DNA"/>
</dbReference>
<dbReference type="InterPro" id="IPR002676">
    <property type="entry name" value="RimM_N"/>
</dbReference>
<keyword evidence="1 5" id="KW-0963">Cytoplasm</keyword>
<dbReference type="Pfam" id="PF01782">
    <property type="entry name" value="RimM"/>
    <property type="match status" value="1"/>
</dbReference>
<name>A0ABQ6PAZ7_9SPHN</name>
<comment type="function">
    <text evidence="5">An accessory protein needed during the final step in the assembly of 30S ribosomal subunit, possibly for assembly of the head region. Essential for efficient processing of 16S rRNA. May be needed both before and after RbfA during the maturation of 16S rRNA. It has affinity for free ribosomal 30S subunits but not for 70S ribosomes.</text>
</comment>
<dbReference type="SUPFAM" id="SSF50447">
    <property type="entry name" value="Translation proteins"/>
    <property type="match status" value="1"/>
</dbReference>
<feature type="domain" description="Ribosome maturation factor RimM PRC barrel" evidence="7">
    <location>
        <begin position="97"/>
        <end position="151"/>
    </location>
</feature>
<dbReference type="Gene3D" id="2.30.30.240">
    <property type="entry name" value="PRC-barrel domain"/>
    <property type="match status" value="1"/>
</dbReference>
<dbReference type="InterPro" id="IPR056792">
    <property type="entry name" value="PRC_RimM"/>
</dbReference>
<dbReference type="RefSeq" id="WP_317975706.1">
    <property type="nucleotide sequence ID" value="NZ_BTFW01000001.1"/>
</dbReference>
<evidence type="ECO:0000256" key="5">
    <source>
        <dbReference type="HAMAP-Rule" id="MF_00014"/>
    </source>
</evidence>
<evidence type="ECO:0000256" key="4">
    <source>
        <dbReference type="ARBA" id="ARBA00023186"/>
    </source>
</evidence>
<dbReference type="Pfam" id="PF24986">
    <property type="entry name" value="PRC_RimM"/>
    <property type="match status" value="1"/>
</dbReference>
<feature type="domain" description="RimM N-terminal" evidence="6">
    <location>
        <begin position="9"/>
        <end position="84"/>
    </location>
</feature>
<evidence type="ECO:0000256" key="1">
    <source>
        <dbReference type="ARBA" id="ARBA00022490"/>
    </source>
</evidence>
<protein>
    <recommendedName>
        <fullName evidence="5">Ribosome maturation factor RimM</fullName>
    </recommendedName>
</protein>